<dbReference type="Proteomes" id="UP000242999">
    <property type="component" value="Unassembled WGS sequence"/>
</dbReference>
<reference evidence="3" key="1">
    <citation type="submission" date="2016-10" db="EMBL/GenBank/DDBJ databases">
        <authorList>
            <person name="Varghese N."/>
            <person name="Submissions S."/>
        </authorList>
    </citation>
    <scope>NUCLEOTIDE SEQUENCE [LARGE SCALE GENOMIC DNA]</scope>
    <source>
        <strain evidence="3">DSM 7165</strain>
    </source>
</reference>
<accession>A0A1H6STU9</accession>
<dbReference type="STRING" id="64971.SAMN05421831_1088"/>
<keyword evidence="1" id="KW-1133">Transmembrane helix</keyword>
<proteinExistence type="predicted"/>
<evidence type="ECO:0000313" key="2">
    <source>
        <dbReference type="EMBL" id="SEI70306.1"/>
    </source>
</evidence>
<feature type="transmembrane region" description="Helical" evidence="1">
    <location>
        <begin position="15"/>
        <end position="35"/>
    </location>
</feature>
<protein>
    <submittedName>
        <fullName evidence="2">Uncharacterized protein</fullName>
    </submittedName>
</protein>
<evidence type="ECO:0000313" key="3">
    <source>
        <dbReference type="Proteomes" id="UP000242999"/>
    </source>
</evidence>
<evidence type="ECO:0000256" key="1">
    <source>
        <dbReference type="SAM" id="Phobius"/>
    </source>
</evidence>
<keyword evidence="3" id="KW-1185">Reference proteome</keyword>
<organism evidence="2 3">
    <name type="scientific">Allopseudospirillum japonicum</name>
    <dbReference type="NCBI Taxonomy" id="64971"/>
    <lineage>
        <taxon>Bacteria</taxon>
        <taxon>Pseudomonadati</taxon>
        <taxon>Pseudomonadota</taxon>
        <taxon>Gammaproteobacteria</taxon>
        <taxon>Oceanospirillales</taxon>
        <taxon>Oceanospirillaceae</taxon>
        <taxon>Allopseudospirillum</taxon>
    </lineage>
</organism>
<dbReference type="EMBL" id="FNYH01000008">
    <property type="protein sequence ID" value="SEI70306.1"/>
    <property type="molecule type" value="Genomic_DNA"/>
</dbReference>
<dbReference type="AlphaFoldDB" id="A0A1H6STU9"/>
<gene>
    <name evidence="2" type="ORF">SAMN05421831_1088</name>
</gene>
<name>A0A1H6STU9_9GAMM</name>
<sequence length="40" mass="4858">MPYATYYAWPIQWRFSHLFTLNTCRLAASVPLLCVRVRRR</sequence>
<keyword evidence="1" id="KW-0812">Transmembrane</keyword>
<keyword evidence="1" id="KW-0472">Membrane</keyword>